<dbReference type="RefSeq" id="WP_113904164.1">
    <property type="nucleotide sequence ID" value="NZ_QNSB01000005.1"/>
</dbReference>
<dbReference type="InterPro" id="IPR022292">
    <property type="entry name" value="CHP03843"/>
</dbReference>
<evidence type="ECO:0000313" key="2">
    <source>
        <dbReference type="Proteomes" id="UP000253509"/>
    </source>
</evidence>
<evidence type="ECO:0000313" key="1">
    <source>
        <dbReference type="EMBL" id="RBP71671.1"/>
    </source>
</evidence>
<organism evidence="1 2">
    <name type="scientific">Brevibacterium celere</name>
    <dbReference type="NCBI Taxonomy" id="225845"/>
    <lineage>
        <taxon>Bacteria</taxon>
        <taxon>Bacillati</taxon>
        <taxon>Actinomycetota</taxon>
        <taxon>Actinomycetes</taxon>
        <taxon>Micrococcales</taxon>
        <taxon>Brevibacteriaceae</taxon>
        <taxon>Brevibacterium</taxon>
    </lineage>
</organism>
<keyword evidence="2" id="KW-1185">Reference proteome</keyword>
<proteinExistence type="predicted"/>
<dbReference type="NCBIfam" id="TIGR03843">
    <property type="entry name" value="SCO1664 family protein"/>
    <property type="match status" value="1"/>
</dbReference>
<name>A0A366IIM7_9MICO</name>
<dbReference type="EMBL" id="QNSB01000005">
    <property type="protein sequence ID" value="RBP71671.1"/>
    <property type="molecule type" value="Genomic_DNA"/>
</dbReference>
<dbReference type="AlphaFoldDB" id="A0A366IIM7"/>
<protein>
    <submittedName>
        <fullName evidence="1">Putative repeat protein (TIGR03843 family)</fullName>
    </submittedName>
</protein>
<comment type="caution">
    <text evidence="1">The sequence shown here is derived from an EMBL/GenBank/DDBJ whole genome shotgun (WGS) entry which is preliminary data.</text>
</comment>
<dbReference type="Proteomes" id="UP000253509">
    <property type="component" value="Unassembled WGS sequence"/>
</dbReference>
<sequence length="271" mass="28501">MHDVVAAALSAGTCTVMGAIPRASNDTRLVVVEHAGRTLRAVYKPSAGESPLRDFPAGSLAGREVAAYRLSSRLGLDVVPPTVARSDLSAGPGSLQAYVEDAGDDASITLTEVDEVPAGHAPMFALRTPDERDLVLAHDTSAALRRIAFFDLLANNADRKAGHIIRGSVLPGLGTRGSAVRSYGIDNGLTFHVEDKLRTVLWGFSGSSFTAAEARALDTVATMPDELRDDLVGVLSATEIASLRSRAEALAGLGVWPEPAGDRMIIPWPPI</sequence>
<reference evidence="1 2" key="1">
    <citation type="submission" date="2018-06" db="EMBL/GenBank/DDBJ databases">
        <title>Freshwater and sediment microbial communities from various areas in North America, analyzing microbe dynamics in response to fracking.</title>
        <authorList>
            <person name="Lamendella R."/>
        </authorList>
    </citation>
    <scope>NUCLEOTIDE SEQUENCE [LARGE SCALE GENOMIC DNA]</scope>
    <source>
        <strain evidence="1 2">3b_TX</strain>
    </source>
</reference>
<accession>A0A366IIM7</accession>
<gene>
    <name evidence="1" type="ORF">DFO65_105276</name>
</gene>